<accession>G6EA96</accession>
<dbReference type="KEGG" id="npn:JI59_13760"/>
<dbReference type="GO" id="GO:0004553">
    <property type="term" value="F:hydrolase activity, hydrolyzing O-glycosyl compounds"/>
    <property type="evidence" value="ECO:0007669"/>
    <property type="project" value="TreeGrafter"/>
</dbReference>
<dbReference type="STRING" id="1088721.JI59_13760"/>
<reference evidence="1 2" key="1">
    <citation type="journal article" date="2012" name="J. Bacteriol.">
        <title>Genome sequence of benzo(a)pyrene-degrading bacterium Novosphingobium pentaromativorans US6-1.</title>
        <authorList>
            <person name="Luo Y.R."/>
            <person name="Kang S.G."/>
            <person name="Kim S.J."/>
            <person name="Kim M.R."/>
            <person name="Li N."/>
            <person name="Lee J.H."/>
            <person name="Kwon K.K."/>
        </authorList>
    </citation>
    <scope>NUCLEOTIDE SEQUENCE [LARGE SCALE GENOMIC DNA]</scope>
    <source>
        <strain evidence="1 2">US6-1</strain>
    </source>
</reference>
<evidence type="ECO:0008006" key="3">
    <source>
        <dbReference type="Google" id="ProtNLM"/>
    </source>
</evidence>
<dbReference type="PATRIC" id="fig|1088721.3.peg.1252"/>
<dbReference type="Proteomes" id="UP000004030">
    <property type="component" value="Unassembled WGS sequence"/>
</dbReference>
<sequence>MALGAASNFSQGWNAATFAAARELPVHRFRDGIRWSEAERIPGHYSFDNKRTGYITKLGASGPRLTLTLNWGNPLYDHGKTPHSREAIDAFGRFAAAVIAQFPAVDRLEIGNEFNGGNFVNGPVAKAGLDERRRYHLAMVRSAAKFAKVVRPDVLVLGGATHSMPAGYLWPLLQEDSPPVIEGLAVHPYTTAIDQLARQIAVLRRSARAADMPLYVTEFASRDPARAADDLVRAYATLSSAGAREMDWYPLNERGDGQVPLLDRDQRLTDAGRAFGFVQRTLASQVAIDLSPDPFTFIHAFGPRTWVLWGAKRPLTVDTRAMEAFDAKGGRLPTNRLAIAPDRAIILVGSQSLRLGKNVHLGCNALIADSYSQLAYPAANADDAARFKLEKDGFERFVLSGGRELPFRTMPGQQERHVPWNPYLGRREFPSLRLTADTMAPALPLPHEARARKAGPDLAGIVHRYIARQSGRLVIKASFRSSQESGPEVQIALNRNAMPLLLRSARSQVSIDRAIDAKRGDRVSLAVTVPAGTKTGPITYRIQLYDPDKCPTGAVSLAN</sequence>
<dbReference type="PANTHER" id="PTHR12631:SF10">
    <property type="entry name" value="BETA-XYLOSIDASE-LIKE PROTEIN-RELATED"/>
    <property type="match status" value="1"/>
</dbReference>
<evidence type="ECO:0000313" key="2">
    <source>
        <dbReference type="Proteomes" id="UP000004030"/>
    </source>
</evidence>
<dbReference type="AlphaFoldDB" id="G6EA96"/>
<dbReference type="eggNOG" id="COG3664">
    <property type="taxonomic scope" value="Bacteria"/>
</dbReference>
<dbReference type="SUPFAM" id="SSF51445">
    <property type="entry name" value="(Trans)glycosidases"/>
    <property type="match status" value="1"/>
</dbReference>
<dbReference type="PANTHER" id="PTHR12631">
    <property type="entry name" value="ALPHA-L-IDURONIDASE"/>
    <property type="match status" value="1"/>
</dbReference>
<dbReference type="InterPro" id="IPR017853">
    <property type="entry name" value="GH"/>
</dbReference>
<protein>
    <recommendedName>
        <fullName evidence="3">Asl1-like glycosyl hydrolase catalytic domain-containing protein</fullName>
    </recommendedName>
</protein>
<keyword evidence="2" id="KW-1185">Reference proteome</keyword>
<dbReference type="EMBL" id="AGFM01000016">
    <property type="protein sequence ID" value="EHJ61758.1"/>
    <property type="molecule type" value="Genomic_DNA"/>
</dbReference>
<comment type="caution">
    <text evidence="1">The sequence shown here is derived from an EMBL/GenBank/DDBJ whole genome shotgun (WGS) entry which is preliminary data.</text>
</comment>
<organism evidence="1 2">
    <name type="scientific">Novosphingobium pentaromativorans US6-1</name>
    <dbReference type="NCBI Taxonomy" id="1088721"/>
    <lineage>
        <taxon>Bacteria</taxon>
        <taxon>Pseudomonadati</taxon>
        <taxon>Pseudomonadota</taxon>
        <taxon>Alphaproteobacteria</taxon>
        <taxon>Sphingomonadales</taxon>
        <taxon>Sphingomonadaceae</taxon>
        <taxon>Novosphingobium</taxon>
    </lineage>
</organism>
<name>G6EA96_9SPHN</name>
<gene>
    <name evidence="1" type="ORF">NSU_1267</name>
</gene>
<dbReference type="InterPro" id="IPR051923">
    <property type="entry name" value="Glycosyl_Hydrolase_39"/>
</dbReference>
<dbReference type="Gene3D" id="3.20.20.80">
    <property type="entry name" value="Glycosidases"/>
    <property type="match status" value="1"/>
</dbReference>
<evidence type="ECO:0000313" key="1">
    <source>
        <dbReference type="EMBL" id="EHJ61758.1"/>
    </source>
</evidence>
<proteinExistence type="predicted"/>